<dbReference type="AlphaFoldDB" id="A0AAE3GND1"/>
<gene>
    <name evidence="2" type="ORF">LX83_006067</name>
</gene>
<sequence length="95" mass="9735">MLVGPGGAGCCRCNARSPGPVPAHAAATTRTNANTRATRSSRSLGTAATPEPVTLTWVHRQAPMSGTSPRSAASVRHRPHNGRIGNGVIRLASTV</sequence>
<comment type="caution">
    <text evidence="2">The sequence shown here is derived from an EMBL/GenBank/DDBJ whole genome shotgun (WGS) entry which is preliminary data.</text>
</comment>
<accession>A0AAE3GND1</accession>
<evidence type="ECO:0000256" key="1">
    <source>
        <dbReference type="SAM" id="MobiDB-lite"/>
    </source>
</evidence>
<name>A0AAE3GND1_9PSEU</name>
<evidence type="ECO:0000313" key="2">
    <source>
        <dbReference type="EMBL" id="MCP2169183.1"/>
    </source>
</evidence>
<protein>
    <submittedName>
        <fullName evidence="2">Uncharacterized protein</fullName>
    </submittedName>
</protein>
<evidence type="ECO:0000313" key="3">
    <source>
        <dbReference type="Proteomes" id="UP001206128"/>
    </source>
</evidence>
<organism evidence="2 3">
    <name type="scientific">Goodfellowiella coeruleoviolacea</name>
    <dbReference type="NCBI Taxonomy" id="334858"/>
    <lineage>
        <taxon>Bacteria</taxon>
        <taxon>Bacillati</taxon>
        <taxon>Actinomycetota</taxon>
        <taxon>Actinomycetes</taxon>
        <taxon>Pseudonocardiales</taxon>
        <taxon>Pseudonocardiaceae</taxon>
        <taxon>Goodfellowiella</taxon>
    </lineage>
</organism>
<reference evidence="2" key="1">
    <citation type="submission" date="2022-06" db="EMBL/GenBank/DDBJ databases">
        <title>Genomic Encyclopedia of Archaeal and Bacterial Type Strains, Phase II (KMG-II): from individual species to whole genera.</title>
        <authorList>
            <person name="Goeker M."/>
        </authorList>
    </citation>
    <scope>NUCLEOTIDE SEQUENCE</scope>
    <source>
        <strain evidence="2">DSM 43935</strain>
    </source>
</reference>
<dbReference type="EMBL" id="JAMTCK010000017">
    <property type="protein sequence ID" value="MCP2169183.1"/>
    <property type="molecule type" value="Genomic_DNA"/>
</dbReference>
<dbReference type="Proteomes" id="UP001206128">
    <property type="component" value="Unassembled WGS sequence"/>
</dbReference>
<feature type="compositionally biased region" description="Low complexity" evidence="1">
    <location>
        <begin position="25"/>
        <end position="43"/>
    </location>
</feature>
<feature type="region of interest" description="Disordered" evidence="1">
    <location>
        <begin position="15"/>
        <end position="95"/>
    </location>
</feature>
<keyword evidence="3" id="KW-1185">Reference proteome</keyword>
<proteinExistence type="predicted"/>